<dbReference type="CDD" id="cd06261">
    <property type="entry name" value="TM_PBP2"/>
    <property type="match status" value="1"/>
</dbReference>
<dbReference type="GO" id="GO:0015423">
    <property type="term" value="F:ABC-type maltose transporter activity"/>
    <property type="evidence" value="ECO:0007669"/>
    <property type="project" value="TreeGrafter"/>
</dbReference>
<keyword evidence="6 8" id="KW-1133">Transmembrane helix</keyword>
<evidence type="ECO:0000313" key="10">
    <source>
        <dbReference type="EMBL" id="SKA62194.1"/>
    </source>
</evidence>
<dbReference type="InterPro" id="IPR035906">
    <property type="entry name" value="MetI-like_sf"/>
</dbReference>
<dbReference type="InterPro" id="IPR000515">
    <property type="entry name" value="MetI-like"/>
</dbReference>
<keyword evidence="4" id="KW-1003">Cell membrane</keyword>
<dbReference type="AlphaFoldDB" id="A0A1T4VB82"/>
<comment type="similarity">
    <text evidence="2">Belongs to the binding-protein-dependent transport system permease family. MalFG subfamily.</text>
</comment>
<dbReference type="PANTHER" id="PTHR32243:SF34">
    <property type="entry name" value="GALACTOOLIGOSACCHARIDES TRANSPORT SYSTEM PERMEASE PROTEIN GANQ"/>
    <property type="match status" value="1"/>
</dbReference>
<accession>A0A1T4VB82</accession>
<evidence type="ECO:0000259" key="9">
    <source>
        <dbReference type="PROSITE" id="PS50928"/>
    </source>
</evidence>
<feature type="transmembrane region" description="Helical" evidence="8">
    <location>
        <begin position="188"/>
        <end position="209"/>
    </location>
</feature>
<evidence type="ECO:0000256" key="2">
    <source>
        <dbReference type="ARBA" id="ARBA00009047"/>
    </source>
</evidence>
<organism evidence="10 11">
    <name type="scientific">Succinivibrio dextrinosolvens DSM 3072</name>
    <dbReference type="NCBI Taxonomy" id="1123324"/>
    <lineage>
        <taxon>Bacteria</taxon>
        <taxon>Pseudomonadati</taxon>
        <taxon>Pseudomonadota</taxon>
        <taxon>Gammaproteobacteria</taxon>
        <taxon>Aeromonadales</taxon>
        <taxon>Succinivibrionaceae</taxon>
        <taxon>Succinivibrio</taxon>
    </lineage>
</organism>
<dbReference type="EMBL" id="FUXX01000017">
    <property type="protein sequence ID" value="SKA62194.1"/>
    <property type="molecule type" value="Genomic_DNA"/>
</dbReference>
<dbReference type="GO" id="GO:0005886">
    <property type="term" value="C:plasma membrane"/>
    <property type="evidence" value="ECO:0007669"/>
    <property type="project" value="UniProtKB-SubCell"/>
</dbReference>
<sequence length="283" mass="31545">MNKKRSIKRQNQIRLTLTWLLVGFVSLLILYPLVWTVGASLNPGNSLMSSSIIPKNISFEHYADLFNGKVDYVTWYLNSMKISFFTMILTLIFVSFTAYSFSRFRFVGRKNGLILFLLLQMIPQFSALIAIFVLSQMLGLVNSHLALVLIYVGGMIPMNTYLMKGYIDAIPRDLDESARMDGAGHFRIFIEIIMPLSKPIIAVIALFSFTGPLGDFILSTTILRTPDQFTLPIGLYNLVSMKMGASYTTYAAGAVLISVPVALLFLWLQKFFVSGLTAGGSKG</sequence>
<protein>
    <submittedName>
        <fullName evidence="10">Carbohydrate ABC transporter membrane protein 2, CUT1 family (TC 3.A.1.1.-)</fullName>
    </submittedName>
</protein>
<feature type="domain" description="ABC transmembrane type-1" evidence="9">
    <location>
        <begin position="76"/>
        <end position="268"/>
    </location>
</feature>
<keyword evidence="3 8" id="KW-0813">Transport</keyword>
<evidence type="ECO:0000256" key="5">
    <source>
        <dbReference type="ARBA" id="ARBA00022692"/>
    </source>
</evidence>
<name>A0A1T4VB82_9GAMM</name>
<dbReference type="Proteomes" id="UP000242432">
    <property type="component" value="Unassembled WGS sequence"/>
</dbReference>
<evidence type="ECO:0000256" key="6">
    <source>
        <dbReference type="ARBA" id="ARBA00022989"/>
    </source>
</evidence>
<keyword evidence="5 8" id="KW-0812">Transmembrane</keyword>
<dbReference type="FunFam" id="1.10.3720.10:FF:000034">
    <property type="entry name" value="Sugar ABC transporter permease"/>
    <property type="match status" value="1"/>
</dbReference>
<proteinExistence type="inferred from homology"/>
<feature type="transmembrane region" description="Helical" evidence="8">
    <location>
        <begin position="113"/>
        <end position="134"/>
    </location>
</feature>
<keyword evidence="7 8" id="KW-0472">Membrane</keyword>
<dbReference type="PROSITE" id="PS50928">
    <property type="entry name" value="ABC_TM1"/>
    <property type="match status" value="1"/>
</dbReference>
<evidence type="ECO:0000256" key="4">
    <source>
        <dbReference type="ARBA" id="ARBA00022475"/>
    </source>
</evidence>
<dbReference type="Pfam" id="PF00528">
    <property type="entry name" value="BPD_transp_1"/>
    <property type="match status" value="1"/>
</dbReference>
<dbReference type="PANTHER" id="PTHR32243">
    <property type="entry name" value="MALTOSE TRANSPORT SYSTEM PERMEASE-RELATED"/>
    <property type="match status" value="1"/>
</dbReference>
<feature type="transmembrane region" description="Helical" evidence="8">
    <location>
        <begin position="146"/>
        <end position="167"/>
    </location>
</feature>
<gene>
    <name evidence="10" type="ORF">SAMN02745213_01220</name>
</gene>
<evidence type="ECO:0000256" key="1">
    <source>
        <dbReference type="ARBA" id="ARBA00004651"/>
    </source>
</evidence>
<keyword evidence="11" id="KW-1185">Reference proteome</keyword>
<dbReference type="GO" id="GO:0042956">
    <property type="term" value="P:maltodextrin transmembrane transport"/>
    <property type="evidence" value="ECO:0007669"/>
    <property type="project" value="TreeGrafter"/>
</dbReference>
<evidence type="ECO:0000313" key="11">
    <source>
        <dbReference type="Proteomes" id="UP000242432"/>
    </source>
</evidence>
<feature type="transmembrane region" description="Helical" evidence="8">
    <location>
        <begin position="82"/>
        <end position="101"/>
    </location>
</feature>
<evidence type="ECO:0000256" key="8">
    <source>
        <dbReference type="RuleBase" id="RU363032"/>
    </source>
</evidence>
<dbReference type="InterPro" id="IPR050901">
    <property type="entry name" value="BP-dep_ABC_trans_perm"/>
</dbReference>
<evidence type="ECO:0000256" key="3">
    <source>
        <dbReference type="ARBA" id="ARBA00022448"/>
    </source>
</evidence>
<dbReference type="RefSeq" id="WP_078928707.1">
    <property type="nucleotide sequence ID" value="NZ_FUXX01000017.1"/>
</dbReference>
<dbReference type="SUPFAM" id="SSF161098">
    <property type="entry name" value="MetI-like"/>
    <property type="match status" value="1"/>
</dbReference>
<feature type="transmembrane region" description="Helical" evidence="8">
    <location>
        <begin position="247"/>
        <end position="268"/>
    </location>
</feature>
<dbReference type="Gene3D" id="1.10.3720.10">
    <property type="entry name" value="MetI-like"/>
    <property type="match status" value="1"/>
</dbReference>
<comment type="subcellular location">
    <subcellularLocation>
        <location evidence="1 8">Cell membrane</location>
        <topology evidence="1 8">Multi-pass membrane protein</topology>
    </subcellularLocation>
</comment>
<evidence type="ECO:0000256" key="7">
    <source>
        <dbReference type="ARBA" id="ARBA00023136"/>
    </source>
</evidence>
<reference evidence="11" key="1">
    <citation type="submission" date="2017-02" db="EMBL/GenBank/DDBJ databases">
        <authorList>
            <person name="Varghese N."/>
            <person name="Submissions S."/>
        </authorList>
    </citation>
    <scope>NUCLEOTIDE SEQUENCE [LARGE SCALE GENOMIC DNA]</scope>
    <source>
        <strain evidence="11">DSM 3072</strain>
    </source>
</reference>
<feature type="transmembrane region" description="Helical" evidence="8">
    <location>
        <begin position="12"/>
        <end position="34"/>
    </location>
</feature>